<comment type="caution">
    <text evidence="1">The sequence shown here is derived from an EMBL/GenBank/DDBJ whole genome shotgun (WGS) entry which is preliminary data.</text>
</comment>
<name>A0ABN0W9H3_9BACI</name>
<proteinExistence type="predicted"/>
<keyword evidence="2" id="KW-1185">Reference proteome</keyword>
<reference evidence="1 2" key="1">
    <citation type="journal article" date="2019" name="Int. J. Syst. Evol. Microbiol.">
        <title>The Global Catalogue of Microorganisms (GCM) 10K type strain sequencing project: providing services to taxonomists for standard genome sequencing and annotation.</title>
        <authorList>
            <consortium name="The Broad Institute Genomics Platform"/>
            <consortium name="The Broad Institute Genome Sequencing Center for Infectious Disease"/>
            <person name="Wu L."/>
            <person name="Ma J."/>
        </authorList>
    </citation>
    <scope>NUCLEOTIDE SEQUENCE [LARGE SCALE GENOMIC DNA]</scope>
    <source>
        <strain evidence="1 2">JCM 9731</strain>
    </source>
</reference>
<gene>
    <name evidence="1" type="ORF">GCM10008967_20450</name>
</gene>
<accession>A0ABN0W9H3</accession>
<dbReference type="RefSeq" id="WP_343798743.1">
    <property type="nucleotide sequence ID" value="NZ_BAAADJ010000021.1"/>
</dbReference>
<protein>
    <recommendedName>
        <fullName evidence="3">WGR domain-containing protein</fullName>
    </recommendedName>
</protein>
<sequence length="119" mass="13496">MLYQAKLGDGMKQKGVKRTNSFFTTPEDAVSEAFALKEKIDGRYKNKIVWDYEGEITGSSKNLKILKGYLDGDRNSHAFYLQILSVRKSKKLTTISPIKPVKLSAKDKKALESAVRYFN</sequence>
<organism evidence="1 2">
    <name type="scientific">Bacillus carboniphilus</name>
    <dbReference type="NCBI Taxonomy" id="86663"/>
    <lineage>
        <taxon>Bacteria</taxon>
        <taxon>Bacillati</taxon>
        <taxon>Bacillota</taxon>
        <taxon>Bacilli</taxon>
        <taxon>Bacillales</taxon>
        <taxon>Bacillaceae</taxon>
        <taxon>Bacillus</taxon>
    </lineage>
</organism>
<evidence type="ECO:0000313" key="2">
    <source>
        <dbReference type="Proteomes" id="UP001500782"/>
    </source>
</evidence>
<evidence type="ECO:0008006" key="3">
    <source>
        <dbReference type="Google" id="ProtNLM"/>
    </source>
</evidence>
<evidence type="ECO:0000313" key="1">
    <source>
        <dbReference type="EMBL" id="GAA0329878.1"/>
    </source>
</evidence>
<dbReference type="Proteomes" id="UP001500782">
    <property type="component" value="Unassembled WGS sequence"/>
</dbReference>
<dbReference type="EMBL" id="BAAADJ010000021">
    <property type="protein sequence ID" value="GAA0329878.1"/>
    <property type="molecule type" value="Genomic_DNA"/>
</dbReference>